<keyword evidence="3 6" id="KW-0812">Transmembrane</keyword>
<sequence>MDNQTSIKNILIHGAGQVVNLLAPFLVALYVIPVCGVDKWGIVGLVTTVYILLGLIIEFGANLIGVKEISAYRSKIAYLKNYIGLNYKYRLICCIVLTILLVIIFSILNVDKTYYWGLTWIVAWYYNPIWIYQAQESFKKINHIIFWSKLIYVVGIYFFVQKPEDYVYVVGILGVANSIIYAWFYYKISKNTKLSVKRVGVFIKHNKSIVLSNFSISLYTQAPVFIINTLLGNTYAGIYKIIDLFLVAFRSYLGVFFNVTYPSYCNLIVSNFKAAKSYVFKMTFFNVMFLSIVAVVIVFIIPYLAHFFDLNEEVNEGLKLSSFLLFLPIIVALNIPFYQTLLFKNHHKKILLILSVALLITVVLGFVLTYNYGLYGIILTLYITEIFVTGSMWITGKKELSA</sequence>
<dbReference type="EMBL" id="FOVI01000006">
    <property type="protein sequence ID" value="SFN48024.1"/>
    <property type="molecule type" value="Genomic_DNA"/>
</dbReference>
<dbReference type="STRING" id="913024.SAMN05421741_10624"/>
<feature type="transmembrane region" description="Helical" evidence="6">
    <location>
        <begin position="350"/>
        <end position="368"/>
    </location>
</feature>
<feature type="transmembrane region" description="Helical" evidence="6">
    <location>
        <begin position="87"/>
        <end position="108"/>
    </location>
</feature>
<feature type="transmembrane region" description="Helical" evidence="6">
    <location>
        <begin position="166"/>
        <end position="188"/>
    </location>
</feature>
<accession>A0A1I4ZCN1</accession>
<name>A0A1I4ZCN1_9FLAO</name>
<feature type="transmembrane region" description="Helical" evidence="6">
    <location>
        <begin position="12"/>
        <end position="34"/>
    </location>
</feature>
<feature type="transmembrane region" description="Helical" evidence="6">
    <location>
        <begin position="114"/>
        <end position="132"/>
    </location>
</feature>
<feature type="transmembrane region" description="Helical" evidence="6">
    <location>
        <begin position="40"/>
        <end position="66"/>
    </location>
</feature>
<reference evidence="8" key="1">
    <citation type="submission" date="2016-10" db="EMBL/GenBank/DDBJ databases">
        <authorList>
            <person name="Varghese N."/>
            <person name="Submissions S."/>
        </authorList>
    </citation>
    <scope>NUCLEOTIDE SEQUENCE [LARGE SCALE GENOMIC DNA]</scope>
    <source>
        <strain evidence="8">DS-12</strain>
    </source>
</reference>
<feature type="transmembrane region" description="Helical" evidence="6">
    <location>
        <begin position="144"/>
        <end position="160"/>
    </location>
</feature>
<evidence type="ECO:0000256" key="1">
    <source>
        <dbReference type="ARBA" id="ARBA00004651"/>
    </source>
</evidence>
<dbReference type="AlphaFoldDB" id="A0A1I4ZCN1"/>
<evidence type="ECO:0000256" key="3">
    <source>
        <dbReference type="ARBA" id="ARBA00022692"/>
    </source>
</evidence>
<dbReference type="Pfam" id="PF01943">
    <property type="entry name" value="Polysacc_synt"/>
    <property type="match status" value="1"/>
</dbReference>
<feature type="transmembrane region" description="Helical" evidence="6">
    <location>
        <begin position="237"/>
        <end position="261"/>
    </location>
</feature>
<feature type="transmembrane region" description="Helical" evidence="6">
    <location>
        <begin position="282"/>
        <end position="305"/>
    </location>
</feature>
<comment type="subcellular location">
    <subcellularLocation>
        <location evidence="1">Cell membrane</location>
        <topology evidence="1">Multi-pass membrane protein</topology>
    </subcellularLocation>
</comment>
<evidence type="ECO:0000313" key="7">
    <source>
        <dbReference type="EMBL" id="SFN48024.1"/>
    </source>
</evidence>
<evidence type="ECO:0000256" key="4">
    <source>
        <dbReference type="ARBA" id="ARBA00022989"/>
    </source>
</evidence>
<dbReference type="RefSeq" id="WP_091520646.1">
    <property type="nucleotide sequence ID" value="NZ_FOVI01000006.1"/>
</dbReference>
<organism evidence="7 8">
    <name type="scientific">Paenimyroides ummariense</name>
    <dbReference type="NCBI Taxonomy" id="913024"/>
    <lineage>
        <taxon>Bacteria</taxon>
        <taxon>Pseudomonadati</taxon>
        <taxon>Bacteroidota</taxon>
        <taxon>Flavobacteriia</taxon>
        <taxon>Flavobacteriales</taxon>
        <taxon>Flavobacteriaceae</taxon>
        <taxon>Paenimyroides</taxon>
    </lineage>
</organism>
<keyword evidence="4 6" id="KW-1133">Transmembrane helix</keyword>
<feature type="transmembrane region" description="Helical" evidence="6">
    <location>
        <begin position="317"/>
        <end position="338"/>
    </location>
</feature>
<feature type="transmembrane region" description="Helical" evidence="6">
    <location>
        <begin position="374"/>
        <end position="394"/>
    </location>
</feature>
<keyword evidence="2" id="KW-1003">Cell membrane</keyword>
<evidence type="ECO:0000256" key="6">
    <source>
        <dbReference type="SAM" id="Phobius"/>
    </source>
</evidence>
<evidence type="ECO:0000256" key="5">
    <source>
        <dbReference type="ARBA" id="ARBA00023136"/>
    </source>
</evidence>
<protein>
    <submittedName>
        <fullName evidence="7">Membrane protein involved in the export of O-antigen and teichoic acid</fullName>
    </submittedName>
</protein>
<dbReference type="InterPro" id="IPR050833">
    <property type="entry name" value="Poly_Biosynth_Transport"/>
</dbReference>
<dbReference type="InterPro" id="IPR002797">
    <property type="entry name" value="Polysacc_synth"/>
</dbReference>
<dbReference type="PANTHER" id="PTHR30250">
    <property type="entry name" value="PST FAMILY PREDICTED COLANIC ACID TRANSPORTER"/>
    <property type="match status" value="1"/>
</dbReference>
<dbReference type="Proteomes" id="UP000199036">
    <property type="component" value="Unassembled WGS sequence"/>
</dbReference>
<proteinExistence type="predicted"/>
<keyword evidence="8" id="KW-1185">Reference proteome</keyword>
<evidence type="ECO:0000256" key="2">
    <source>
        <dbReference type="ARBA" id="ARBA00022475"/>
    </source>
</evidence>
<feature type="transmembrane region" description="Helical" evidence="6">
    <location>
        <begin position="209"/>
        <end position="231"/>
    </location>
</feature>
<gene>
    <name evidence="7" type="ORF">SAMN05421741_10624</name>
</gene>
<dbReference type="OrthoDB" id="9815702at2"/>
<dbReference type="PANTHER" id="PTHR30250:SF11">
    <property type="entry name" value="O-ANTIGEN TRANSPORTER-RELATED"/>
    <property type="match status" value="1"/>
</dbReference>
<evidence type="ECO:0000313" key="8">
    <source>
        <dbReference type="Proteomes" id="UP000199036"/>
    </source>
</evidence>
<dbReference type="GO" id="GO:0005886">
    <property type="term" value="C:plasma membrane"/>
    <property type="evidence" value="ECO:0007669"/>
    <property type="project" value="UniProtKB-SubCell"/>
</dbReference>
<keyword evidence="5 6" id="KW-0472">Membrane</keyword>